<feature type="transmembrane region" description="Helical" evidence="1">
    <location>
        <begin position="233"/>
        <end position="251"/>
    </location>
</feature>
<protein>
    <recommendedName>
        <fullName evidence="4">Tetratricopeptide repeat protein</fullName>
    </recommendedName>
</protein>
<dbReference type="OrthoDB" id="2017782at2759"/>
<keyword evidence="1" id="KW-0472">Membrane</keyword>
<keyword evidence="3" id="KW-1185">Reference proteome</keyword>
<keyword evidence="1" id="KW-0812">Transmembrane</keyword>
<gene>
    <name evidence="2" type="ORF">PPENT_87.1.T1460129</name>
</gene>
<evidence type="ECO:0008006" key="4">
    <source>
        <dbReference type="Google" id="ProtNLM"/>
    </source>
</evidence>
<evidence type="ECO:0000256" key="1">
    <source>
        <dbReference type="SAM" id="Phobius"/>
    </source>
</evidence>
<proteinExistence type="predicted"/>
<keyword evidence="1" id="KW-1133">Transmembrane helix</keyword>
<organism evidence="2 3">
    <name type="scientific">Paramecium pentaurelia</name>
    <dbReference type="NCBI Taxonomy" id="43138"/>
    <lineage>
        <taxon>Eukaryota</taxon>
        <taxon>Sar</taxon>
        <taxon>Alveolata</taxon>
        <taxon>Ciliophora</taxon>
        <taxon>Intramacronucleata</taxon>
        <taxon>Oligohymenophorea</taxon>
        <taxon>Peniculida</taxon>
        <taxon>Parameciidae</taxon>
        <taxon>Paramecium</taxon>
    </lineage>
</organism>
<evidence type="ECO:0000313" key="2">
    <source>
        <dbReference type="EMBL" id="CAD8207253.1"/>
    </source>
</evidence>
<accession>A0A8S1Y0D4</accession>
<reference evidence="2" key="1">
    <citation type="submission" date="2021-01" db="EMBL/GenBank/DDBJ databases">
        <authorList>
            <consortium name="Genoscope - CEA"/>
            <person name="William W."/>
        </authorList>
    </citation>
    <scope>NUCLEOTIDE SEQUENCE</scope>
</reference>
<evidence type="ECO:0000313" key="3">
    <source>
        <dbReference type="Proteomes" id="UP000689195"/>
    </source>
</evidence>
<sequence>MELNQLGKGIKQKEISLKKKGILIEDISKEIDQLKKRMITPINLSIQSLNLQWNIQFKDLALEDRNNFEEAIRICDQILQSDQLNIQALYKKSSFNIKYQQRLDKRSNTVNRSSFTNQCQLCACSQFKKAFECLQIMRGDSKEKQRYFEESIEFFDNAFNIDNSFVDAYKICKIIKKLLNVMICRQRLFQRIIQQIIIEAHKQLQYIGITLVDLYRYEEALTSNDQKSFQIQLFIYILQSGYILVIIRNFFRIYQDNLRINSLKRNNQAILCFDKVISVEPNHAKSYLNNNYFYITLF</sequence>
<name>A0A8S1Y0D4_9CILI</name>
<dbReference type="EMBL" id="CAJJDO010000146">
    <property type="protein sequence ID" value="CAD8207253.1"/>
    <property type="molecule type" value="Genomic_DNA"/>
</dbReference>
<dbReference type="AlphaFoldDB" id="A0A8S1Y0D4"/>
<dbReference type="Proteomes" id="UP000689195">
    <property type="component" value="Unassembled WGS sequence"/>
</dbReference>
<comment type="caution">
    <text evidence="2">The sequence shown here is derived from an EMBL/GenBank/DDBJ whole genome shotgun (WGS) entry which is preliminary data.</text>
</comment>